<evidence type="ECO:0000313" key="2">
    <source>
        <dbReference type="Proteomes" id="UP000186922"/>
    </source>
</evidence>
<dbReference type="EMBL" id="BDGG01000006">
    <property type="protein sequence ID" value="GAV00511.1"/>
    <property type="molecule type" value="Genomic_DNA"/>
</dbReference>
<proteinExistence type="predicted"/>
<organism evidence="1 2">
    <name type="scientific">Ramazzottius varieornatus</name>
    <name type="common">Water bear</name>
    <name type="synonym">Tardigrade</name>
    <dbReference type="NCBI Taxonomy" id="947166"/>
    <lineage>
        <taxon>Eukaryota</taxon>
        <taxon>Metazoa</taxon>
        <taxon>Ecdysozoa</taxon>
        <taxon>Tardigrada</taxon>
        <taxon>Eutardigrada</taxon>
        <taxon>Parachela</taxon>
        <taxon>Hypsibioidea</taxon>
        <taxon>Ramazzottiidae</taxon>
        <taxon>Ramazzottius</taxon>
    </lineage>
</organism>
<dbReference type="AlphaFoldDB" id="A0A1D1VHW0"/>
<protein>
    <recommendedName>
        <fullName evidence="3">F-box domain-containing protein</fullName>
    </recommendedName>
</protein>
<gene>
    <name evidence="1" type="primary">RvY_11349</name>
    <name evidence="1" type="synonym">RvY_11349.1</name>
    <name evidence="1" type="ORF">RvY_11349-1</name>
</gene>
<keyword evidence="2" id="KW-1185">Reference proteome</keyword>
<evidence type="ECO:0000313" key="1">
    <source>
        <dbReference type="EMBL" id="GAV00511.1"/>
    </source>
</evidence>
<sequence length="249" mass="29250">MEPELRITVVDDEFCQLVEAEPVESIYPVTELWQQVPYHVRKEVFAFMDLRMCHIMSRVDKDWKNQLKKSGSLNSGIVFLDCRVSMESRWTINGVFETGSIRFVTDASKTLAPLDLGPGITHIVIIDDWKSKVRPFDLFKPFGSLKDSLKKFTIIGRWFIEMSLIITANFCLDENLELQLLRCRIPLSFPDIRVFTGIPQWEKVKWYSIRRTRIYPLEHHRRSGYYSSSTARTYCGPMEKTRWNGWNVQ</sequence>
<accession>A0A1D1VHW0</accession>
<reference evidence="1 2" key="1">
    <citation type="journal article" date="2016" name="Nat. Commun.">
        <title>Extremotolerant tardigrade genome and improved radiotolerance of human cultured cells by tardigrade-unique protein.</title>
        <authorList>
            <person name="Hashimoto T."/>
            <person name="Horikawa D.D."/>
            <person name="Saito Y."/>
            <person name="Kuwahara H."/>
            <person name="Kozuka-Hata H."/>
            <person name="Shin-I T."/>
            <person name="Minakuchi Y."/>
            <person name="Ohishi K."/>
            <person name="Motoyama A."/>
            <person name="Aizu T."/>
            <person name="Enomoto A."/>
            <person name="Kondo K."/>
            <person name="Tanaka S."/>
            <person name="Hara Y."/>
            <person name="Koshikawa S."/>
            <person name="Sagara H."/>
            <person name="Miura T."/>
            <person name="Yokobori S."/>
            <person name="Miyagawa K."/>
            <person name="Suzuki Y."/>
            <person name="Kubo T."/>
            <person name="Oyama M."/>
            <person name="Kohara Y."/>
            <person name="Fujiyama A."/>
            <person name="Arakawa K."/>
            <person name="Katayama T."/>
            <person name="Toyoda A."/>
            <person name="Kunieda T."/>
        </authorList>
    </citation>
    <scope>NUCLEOTIDE SEQUENCE [LARGE SCALE GENOMIC DNA]</scope>
    <source>
        <strain evidence="1 2">YOKOZUNA-1</strain>
    </source>
</reference>
<comment type="caution">
    <text evidence="1">The sequence shown here is derived from an EMBL/GenBank/DDBJ whole genome shotgun (WGS) entry which is preliminary data.</text>
</comment>
<name>A0A1D1VHW0_RAMVA</name>
<dbReference type="Proteomes" id="UP000186922">
    <property type="component" value="Unassembled WGS sequence"/>
</dbReference>
<evidence type="ECO:0008006" key="3">
    <source>
        <dbReference type="Google" id="ProtNLM"/>
    </source>
</evidence>